<dbReference type="PANTHER" id="PTHR14559">
    <property type="entry name" value="CASPASE RECRUITMENT DOMAIN FAMILY"/>
    <property type="match status" value="1"/>
</dbReference>
<feature type="compositionally biased region" description="Low complexity" evidence="4">
    <location>
        <begin position="7"/>
        <end position="16"/>
    </location>
</feature>
<feature type="compositionally biased region" description="Polar residues" evidence="4">
    <location>
        <begin position="793"/>
        <end position="802"/>
    </location>
</feature>
<protein>
    <recommendedName>
        <fullName evidence="5">CARD domain-containing protein</fullName>
    </recommendedName>
</protein>
<evidence type="ECO:0000256" key="2">
    <source>
        <dbReference type="ARBA" id="ARBA00023054"/>
    </source>
</evidence>
<dbReference type="PROSITE" id="PS50209">
    <property type="entry name" value="CARD"/>
    <property type="match status" value="1"/>
</dbReference>
<evidence type="ECO:0000313" key="6">
    <source>
        <dbReference type="Ensembl" id="ENSOTSP00005146684.1"/>
    </source>
</evidence>
<dbReference type="PANTHER" id="PTHR14559:SF4">
    <property type="entry name" value="CASPASE RECRUITMENT DOMAIN-CONTAINING PROTEIN 11"/>
    <property type="match status" value="1"/>
</dbReference>
<sequence length="1075" mass="123335">MPGCQRLSTVSSSSLSEMENGGEDTESLWESVESNRYILSRYISPGKLTPYLRQCKVLDEQDEDEVLNSLLLVSKVNRTGRLLDILHGKGERGYVVFLESLEFYYPDLYKLVTGKEPTRRFSTIVVEEGHEGLTQFLMNEVIKLQQQAKAKDVQRVDLIGKQRTLEDEQKKLRLTNQELSAFQQRYNKMKEDRNNYNDELLRVKDENYKLAMRYATLSEEKNMAVMRSRDLQLEIDQLKHRLNKLEEECKMERKQSLKLKNDIENRPRKEQIFELERENEVLKIKLQELQSIIQPGPLPASDKAILDILEHDRQEALEDRQDLVNRLYNLHEEIRQAEELRDKYLEEKEDLELRSSTLQKDCEMYRNRMNTIIIQLEEVEKERDQAFRARDEAQHQFSQGLVDKDKYRKQIRELEERSDELHIVIVHKDAKIVTLESRLRRLSKDTAMDQSLPRDIPPTVIAQVMGEEPKSLGQSEGSSDESPEEKFFLPEPRLKRRPNLKAVITRVKSPVSTPKTLDPPINTEDILRAAGGGASPDVMMSESNLTLTLSSTCPPSPSHSPSPSAPTQSCPARLPWPFRPSLSSFSRVSSSLRPVQELSLLGDQLLADVTLVGGNDSGIFVSSVQSESGAEKAGLREGHHLLLLEGCIRGENQSISLDTCTQEEAHWTMQRCSGPIQLHYRANYDGYRRLQRDLSEGTVTSGDSFYIRINLNISGQSDTCSLSVLCDEVVHVLDTMHQGKWEWLCSRVEAYSGTDLSEKGTIPSYSRAQQLLLVKMQKLVCRGGREENDSLRNFKNSLQPEESSLSSDPKSSPRMSRASVFITQILQFVSRVDNKYKRMNSSERVRIVSSGNPTLPRPGFETLRQDDCADPYSDVSRSVNLVPYSLVSPQRVQRKRPVLISPNSLARTIIQKILNMGGAMDFNICKPDVLTKEEFLMRQRIEPIISSREKNTNTYEVVSPENIEAVAAKGKHCLMEADVSCVKDLLRREIYPIIIHIKICDKNIRKLRKLPLRVDSEEEFVRVCRSRERELESVPCLYACLEPEEWAGPDDLIRVVKDRIQEEQRKTVWVEQDLL</sequence>
<dbReference type="Pfam" id="PF00619">
    <property type="entry name" value="CARD"/>
    <property type="match status" value="1"/>
</dbReference>
<keyword evidence="1" id="KW-0597">Phosphoprotein</keyword>
<evidence type="ECO:0000256" key="3">
    <source>
        <dbReference type="SAM" id="Coils"/>
    </source>
</evidence>
<evidence type="ECO:0000256" key="1">
    <source>
        <dbReference type="ARBA" id="ARBA00022553"/>
    </source>
</evidence>
<keyword evidence="7" id="KW-1185">Reference proteome</keyword>
<feature type="coiled-coil region" evidence="3">
    <location>
        <begin position="165"/>
        <end position="424"/>
    </location>
</feature>
<reference evidence="6" key="3">
    <citation type="submission" date="2025-09" db="UniProtKB">
        <authorList>
            <consortium name="Ensembl"/>
        </authorList>
    </citation>
    <scope>IDENTIFICATION</scope>
</reference>
<keyword evidence="2 3" id="KW-0175">Coiled coil</keyword>
<dbReference type="GeneID" id="112240331"/>
<dbReference type="FunFam" id="2.30.42.10:FF:000285">
    <property type="entry name" value="Caspase recruitment domain family, member 11"/>
    <property type="match status" value="1"/>
</dbReference>
<dbReference type="GO" id="GO:0005737">
    <property type="term" value="C:cytoplasm"/>
    <property type="evidence" value="ECO:0007669"/>
    <property type="project" value="TreeGrafter"/>
</dbReference>
<dbReference type="GeneTree" id="ENSGT00940000158573"/>
<feature type="region of interest" description="Disordered" evidence="4">
    <location>
        <begin position="1"/>
        <end position="26"/>
    </location>
</feature>
<dbReference type="GO" id="GO:0042981">
    <property type="term" value="P:regulation of apoptotic process"/>
    <property type="evidence" value="ECO:0007669"/>
    <property type="project" value="InterPro"/>
</dbReference>
<dbReference type="FunFam" id="1.10.533.10:FF:000003">
    <property type="entry name" value="Caspase recruitment domain family, member 11"/>
    <property type="match status" value="1"/>
</dbReference>
<dbReference type="FunFam" id="3.40.50.300:FF:000867">
    <property type="entry name" value="Caspase recruitment domain family member 10"/>
    <property type="match status" value="1"/>
</dbReference>
<dbReference type="Ensembl" id="ENSOTST00005132513.1">
    <property type="protein sequence ID" value="ENSOTSP00005146684.1"/>
    <property type="gene ID" value="ENSOTSG00005069530.1"/>
</dbReference>
<feature type="domain" description="CARD" evidence="5">
    <location>
        <begin position="24"/>
        <end position="116"/>
    </location>
</feature>
<feature type="region of interest" description="Disordered" evidence="4">
    <location>
        <begin position="550"/>
        <end position="571"/>
    </location>
</feature>
<feature type="region of interest" description="Disordered" evidence="4">
    <location>
        <begin position="791"/>
        <end position="814"/>
    </location>
</feature>
<proteinExistence type="predicted"/>
<evidence type="ECO:0000313" key="7">
    <source>
        <dbReference type="Proteomes" id="UP000694402"/>
    </source>
</evidence>
<dbReference type="RefSeq" id="XP_042171772.1">
    <property type="nucleotide sequence ID" value="XM_042315838.1"/>
</dbReference>
<feature type="compositionally biased region" description="Low complexity" evidence="4">
    <location>
        <begin position="803"/>
        <end position="814"/>
    </location>
</feature>
<gene>
    <name evidence="6" type="primary">CARD11</name>
</gene>
<feature type="compositionally biased region" description="Pro residues" evidence="4">
    <location>
        <begin position="554"/>
        <end position="564"/>
    </location>
</feature>
<dbReference type="AlphaFoldDB" id="A0AAZ3S2H0"/>
<evidence type="ECO:0000256" key="4">
    <source>
        <dbReference type="SAM" id="MobiDB-lite"/>
    </source>
</evidence>
<name>A0AAZ3S2H0_ONCTS</name>
<dbReference type="GO" id="GO:0050700">
    <property type="term" value="F:CARD domain binding"/>
    <property type="evidence" value="ECO:0007669"/>
    <property type="project" value="TreeGrafter"/>
</dbReference>
<accession>A0AAZ3S2H0</accession>
<dbReference type="CDD" id="cd06736">
    <property type="entry name" value="PDZ_CARD11_CARD14-like"/>
    <property type="match status" value="1"/>
</dbReference>
<reference evidence="6" key="2">
    <citation type="submission" date="2025-08" db="UniProtKB">
        <authorList>
            <consortium name="Ensembl"/>
        </authorList>
    </citation>
    <scope>IDENTIFICATION</scope>
</reference>
<reference evidence="7" key="1">
    <citation type="journal article" date="2018" name="PLoS ONE">
        <title>Chinook salmon (Oncorhynchus tshawytscha) genome and transcriptome.</title>
        <authorList>
            <person name="Christensen K.A."/>
            <person name="Leong J.S."/>
            <person name="Sakhrani D."/>
            <person name="Biagi C.A."/>
            <person name="Minkley D.R."/>
            <person name="Withler R.E."/>
            <person name="Rondeau E.B."/>
            <person name="Koop B.F."/>
            <person name="Devlin R.H."/>
        </authorList>
    </citation>
    <scope>NUCLEOTIDE SEQUENCE [LARGE SCALE GENOMIC DNA]</scope>
</reference>
<evidence type="ECO:0000259" key="5">
    <source>
        <dbReference type="PROSITE" id="PS50209"/>
    </source>
</evidence>
<dbReference type="Proteomes" id="UP000694402">
    <property type="component" value="Unassembled WGS sequence"/>
</dbReference>
<dbReference type="InterPro" id="IPR001315">
    <property type="entry name" value="CARD"/>
</dbReference>
<organism evidence="6 7">
    <name type="scientific">Oncorhynchus tshawytscha</name>
    <name type="common">Chinook salmon</name>
    <name type="synonym">Salmo tshawytscha</name>
    <dbReference type="NCBI Taxonomy" id="74940"/>
    <lineage>
        <taxon>Eukaryota</taxon>
        <taxon>Metazoa</taxon>
        <taxon>Chordata</taxon>
        <taxon>Craniata</taxon>
        <taxon>Vertebrata</taxon>
        <taxon>Euteleostomi</taxon>
        <taxon>Actinopterygii</taxon>
        <taxon>Neopterygii</taxon>
        <taxon>Teleostei</taxon>
        <taxon>Protacanthopterygii</taxon>
        <taxon>Salmoniformes</taxon>
        <taxon>Salmonidae</taxon>
        <taxon>Salmoninae</taxon>
        <taxon>Oncorhynchus</taxon>
    </lineage>
</organism>